<reference evidence="3" key="1">
    <citation type="submission" date="2022-12" db="EMBL/GenBank/DDBJ databases">
        <authorList>
            <person name="Petersen C."/>
        </authorList>
    </citation>
    <scope>NUCLEOTIDE SEQUENCE</scope>
    <source>
        <strain evidence="3">IBT 21472</strain>
    </source>
</reference>
<proteinExistence type="inferred from homology"/>
<dbReference type="InterPro" id="IPR007612">
    <property type="entry name" value="LOR"/>
</dbReference>
<gene>
    <name evidence="3" type="ORF">N7476_004031</name>
</gene>
<name>A0A9W9Q1J5_9EURO</name>
<dbReference type="Pfam" id="PF04525">
    <property type="entry name" value="LOR"/>
    <property type="match status" value="1"/>
</dbReference>
<feature type="region of interest" description="Disordered" evidence="2">
    <location>
        <begin position="152"/>
        <end position="251"/>
    </location>
</feature>
<reference evidence="3" key="2">
    <citation type="journal article" date="2023" name="IMA Fungus">
        <title>Comparative genomic study of the Penicillium genus elucidates a diverse pangenome and 15 lateral gene transfer events.</title>
        <authorList>
            <person name="Petersen C."/>
            <person name="Sorensen T."/>
            <person name="Nielsen M.R."/>
            <person name="Sondergaard T.E."/>
            <person name="Sorensen J.L."/>
            <person name="Fitzpatrick D.A."/>
            <person name="Frisvad J.C."/>
            <person name="Nielsen K.L."/>
        </authorList>
    </citation>
    <scope>NUCLEOTIDE SEQUENCE</scope>
    <source>
        <strain evidence="3">IBT 21472</strain>
    </source>
</reference>
<protein>
    <submittedName>
        <fullName evidence="3">Uncharacterized protein</fullName>
    </submittedName>
</protein>
<comment type="similarity">
    <text evidence="1">Belongs to the LOR family.</text>
</comment>
<dbReference type="SUPFAM" id="SSF54518">
    <property type="entry name" value="Tubby C-terminal domain-like"/>
    <property type="match status" value="1"/>
</dbReference>
<sequence>MPVQPITLQSPDHPIALRRTHLLSPAPDRLTNTPTTLWITRENTLSGRDFTVTQLRKDEPIGSPRRNPLLYTVTGKFWSNSCQREIRDASRRPILELRRIWWKGQWSVKRAGGVGDELLNVDMRWAIGTKMGIRFTNALVGRLNGVWRRRRNEEDMESEAPPPYTPPPYSAVLAEDSRNHSGSGSGSGSGGESDSSESSVTKERRHNYEPPTYDSVRRSRRSSHSLRDLLDAVEPPREPAPAPLSHQRRWSEGGLDPKVELKVVQLNSGLAVVTMGERRIMQIRRDKVMDYNLSGPMPKWEVEIAEGVDLVLAVTIVLIMAEFVRHEYRVRVG</sequence>
<keyword evidence="4" id="KW-1185">Reference proteome</keyword>
<feature type="compositionally biased region" description="Basic and acidic residues" evidence="2">
    <location>
        <begin position="225"/>
        <end position="237"/>
    </location>
</feature>
<evidence type="ECO:0000256" key="2">
    <source>
        <dbReference type="SAM" id="MobiDB-lite"/>
    </source>
</evidence>
<evidence type="ECO:0000256" key="1">
    <source>
        <dbReference type="ARBA" id="ARBA00005437"/>
    </source>
</evidence>
<dbReference type="InterPro" id="IPR025659">
    <property type="entry name" value="Tubby-like_C"/>
</dbReference>
<evidence type="ECO:0000313" key="3">
    <source>
        <dbReference type="EMBL" id="KAJ5321029.1"/>
    </source>
</evidence>
<organism evidence="3 4">
    <name type="scientific">Penicillium atrosanguineum</name>
    <dbReference type="NCBI Taxonomy" id="1132637"/>
    <lineage>
        <taxon>Eukaryota</taxon>
        <taxon>Fungi</taxon>
        <taxon>Dikarya</taxon>
        <taxon>Ascomycota</taxon>
        <taxon>Pezizomycotina</taxon>
        <taxon>Eurotiomycetes</taxon>
        <taxon>Eurotiomycetidae</taxon>
        <taxon>Eurotiales</taxon>
        <taxon>Aspergillaceae</taxon>
        <taxon>Penicillium</taxon>
    </lineage>
</organism>
<feature type="compositionally biased region" description="Pro residues" evidence="2">
    <location>
        <begin position="160"/>
        <end position="169"/>
    </location>
</feature>
<comment type="caution">
    <text evidence="3">The sequence shown here is derived from an EMBL/GenBank/DDBJ whole genome shotgun (WGS) entry which is preliminary data.</text>
</comment>
<dbReference type="InterPro" id="IPR038595">
    <property type="entry name" value="LOR_sf"/>
</dbReference>
<evidence type="ECO:0000313" key="4">
    <source>
        <dbReference type="Proteomes" id="UP001147746"/>
    </source>
</evidence>
<dbReference type="Proteomes" id="UP001147746">
    <property type="component" value="Unassembled WGS sequence"/>
</dbReference>
<dbReference type="AlphaFoldDB" id="A0A9W9Q1J5"/>
<accession>A0A9W9Q1J5</accession>
<dbReference type="EMBL" id="JAPZBO010000003">
    <property type="protein sequence ID" value="KAJ5321029.1"/>
    <property type="molecule type" value="Genomic_DNA"/>
</dbReference>
<dbReference type="Gene3D" id="2.40.160.200">
    <property type="entry name" value="LURP1-related"/>
    <property type="match status" value="1"/>
</dbReference>